<sequence length="409" mass="43889">MKVRGTTVVLRPTQQLTARSRAVGTFALVAALASTVAGCAAGTTAEDATQSASADGTAAVSFTDLAGRHVELDQEPERVILGEGRAVFATGVLNAEDPLDKVVAIGSDLKQNVPDYYRELEKTVPKVNELPEIGGFTKGDVTVEELIKLDPDLIVLSKDQYEASQTAGLTDKLDQAGLTYAVTDFRAKPLENTVPTMEIFADIFGHEDRAEEFIADWQKNVDLVKERAAKAKDKPSTFVWRAAGVSDCCGSWNDSNISQLVNVAGGKNVADGLIDGESGALTPEKVIDADPDMIIATGGDWSAKVDSSTGHTGFAAVGYGISEKDAHDSAAMLADVQPGFPDLTAVKEHKLHGLWHQFYNSPFNYLALLQIAAWLHPEDYADIHVQREWADAQEKYSPVSGDGTFFSTN</sequence>
<dbReference type="InterPro" id="IPR002491">
    <property type="entry name" value="ABC_transptr_periplasmic_BD"/>
</dbReference>
<protein>
    <submittedName>
        <fullName evidence="3">ABC transporter substrate-binding protein</fullName>
    </submittedName>
</protein>
<evidence type="ECO:0000313" key="4">
    <source>
        <dbReference type="Proteomes" id="UP000594905"/>
    </source>
</evidence>
<evidence type="ECO:0000256" key="1">
    <source>
        <dbReference type="ARBA" id="ARBA00008814"/>
    </source>
</evidence>
<dbReference type="Proteomes" id="UP000594905">
    <property type="component" value="Chromosome"/>
</dbReference>
<dbReference type="SUPFAM" id="SSF53807">
    <property type="entry name" value="Helical backbone' metal receptor"/>
    <property type="match status" value="1"/>
</dbReference>
<keyword evidence="4" id="KW-1185">Reference proteome</keyword>
<reference evidence="3 4" key="1">
    <citation type="submission" date="2020-12" db="EMBL/GenBank/DDBJ databases">
        <title>FDA dAtabase for Regulatory Grade micrObial Sequences (FDA-ARGOS): Supporting development and validation of Infectious Disease Dx tests.</title>
        <authorList>
            <person name="Sproer C."/>
            <person name="Gronow S."/>
            <person name="Severitt S."/>
            <person name="Schroder I."/>
            <person name="Tallon L."/>
            <person name="Sadzewicz L."/>
            <person name="Zhao X."/>
            <person name="Boylan J."/>
            <person name="Ott S."/>
            <person name="Bowen H."/>
            <person name="Vavikolanu K."/>
            <person name="Mehta A."/>
            <person name="Aluvathingal J."/>
            <person name="Nadendla S."/>
            <person name="Lowell S."/>
            <person name="Myers T."/>
            <person name="Yan Y."/>
            <person name="Sichtig H."/>
        </authorList>
    </citation>
    <scope>NUCLEOTIDE SEQUENCE [LARGE SCALE GENOMIC DNA]</scope>
    <source>
        <strain evidence="3 4">FDAARGOS_894</strain>
    </source>
</reference>
<gene>
    <name evidence="3" type="ORF">I6G51_11930</name>
</gene>
<name>A0A7T3CVF0_9CORY</name>
<comment type="similarity">
    <text evidence="1">Belongs to the bacterial solute-binding protein 8 family.</text>
</comment>
<dbReference type="Gene3D" id="3.40.50.1980">
    <property type="entry name" value="Nitrogenase molybdenum iron protein domain"/>
    <property type="match status" value="2"/>
</dbReference>
<proteinExistence type="inferred from homology"/>
<dbReference type="InterPro" id="IPR050902">
    <property type="entry name" value="ABC_Transporter_SBP"/>
</dbReference>
<organism evidence="3 4">
    <name type="scientific">Corynebacterium minutissimum</name>
    <dbReference type="NCBI Taxonomy" id="38301"/>
    <lineage>
        <taxon>Bacteria</taxon>
        <taxon>Bacillati</taxon>
        <taxon>Actinomycetota</taxon>
        <taxon>Actinomycetes</taxon>
        <taxon>Mycobacteriales</taxon>
        <taxon>Corynebacteriaceae</taxon>
        <taxon>Corynebacterium</taxon>
    </lineage>
</organism>
<evidence type="ECO:0000259" key="2">
    <source>
        <dbReference type="PROSITE" id="PS50983"/>
    </source>
</evidence>
<dbReference type="EMBL" id="CP065689">
    <property type="protein sequence ID" value="QPS60915.1"/>
    <property type="molecule type" value="Genomic_DNA"/>
</dbReference>
<accession>A0A7T3CVF0</accession>
<feature type="domain" description="Fe/B12 periplasmic-binding" evidence="2">
    <location>
        <begin position="78"/>
        <end position="383"/>
    </location>
</feature>
<evidence type="ECO:0000313" key="3">
    <source>
        <dbReference type="EMBL" id="QPS60915.1"/>
    </source>
</evidence>
<dbReference type="PANTHER" id="PTHR30535">
    <property type="entry name" value="VITAMIN B12-BINDING PROTEIN"/>
    <property type="match status" value="1"/>
</dbReference>
<dbReference type="PANTHER" id="PTHR30535:SF34">
    <property type="entry name" value="MOLYBDATE-BINDING PROTEIN MOLA"/>
    <property type="match status" value="1"/>
</dbReference>
<dbReference type="PROSITE" id="PS50983">
    <property type="entry name" value="FE_B12_PBP"/>
    <property type="match status" value="1"/>
</dbReference>
<dbReference type="Pfam" id="PF01497">
    <property type="entry name" value="Peripla_BP_2"/>
    <property type="match status" value="1"/>
</dbReference>